<reference evidence="4 5" key="1">
    <citation type="submission" date="2020-07" db="EMBL/GenBank/DDBJ databases">
        <title>Sequencing the genomes of 1000 actinobacteria strains.</title>
        <authorList>
            <person name="Klenk H.-P."/>
        </authorList>
    </citation>
    <scope>NUCLEOTIDE SEQUENCE [LARGE SCALE GENOMIC DNA]</scope>
    <source>
        <strain evidence="4 5">DSM 100723</strain>
    </source>
</reference>
<dbReference type="SUPFAM" id="SSF102405">
    <property type="entry name" value="MCP/YpsA-like"/>
    <property type="match status" value="1"/>
</dbReference>
<dbReference type="Pfam" id="PF02481">
    <property type="entry name" value="DNA_processg_A"/>
    <property type="match status" value="1"/>
</dbReference>
<name>A0A7W3IUV6_9ACTN</name>
<evidence type="ECO:0000313" key="4">
    <source>
        <dbReference type="EMBL" id="MBA8795686.1"/>
    </source>
</evidence>
<dbReference type="Proteomes" id="UP000523079">
    <property type="component" value="Unassembled WGS sequence"/>
</dbReference>
<dbReference type="EMBL" id="JACGWT010000005">
    <property type="protein sequence ID" value="MBA8795686.1"/>
    <property type="molecule type" value="Genomic_DNA"/>
</dbReference>
<dbReference type="InterPro" id="IPR003488">
    <property type="entry name" value="DprA"/>
</dbReference>
<protein>
    <submittedName>
        <fullName evidence="4">DNA processing protein</fullName>
    </submittedName>
</protein>
<sequence>MTGRTEGAARATACAAGSTRGSEAPTAVPEDERMARMGLSCVAEAGDPELAAEVGRLGAPEVWRQLRRARYGAAPAERAARLDLAPLRRQVDRGRFRFVVPGDPEWPDSLGDLAFCGTVQRRGGEPFGLWLSGPGRLDAWTARSSAVVGSRASTAYGDTVAGDLSLDLASAGVTVVSGGAFGIDAAAHRGAMAAAGGHTIAVLACGVDVAYPPGNAALFTAMARDHLIVSELPPGAHPTRVRFLSRNRLIAALTGGTVVVEAALRSGARNTASWASACGRVLMAVPGPVHSALSVAPHRLIRDQQAALVTTAADVVELISPVGSAESATSRAPADTAAAQEPNGRPTDRLEPVTLSVYEALAVGRHRPAGEVALLAGLAPGRCLAELATLAELGLAESDERGWRVARR</sequence>
<dbReference type="GO" id="GO:0009294">
    <property type="term" value="P:DNA-mediated transformation"/>
    <property type="evidence" value="ECO:0007669"/>
    <property type="project" value="InterPro"/>
</dbReference>
<dbReference type="Gene3D" id="3.40.50.450">
    <property type="match status" value="1"/>
</dbReference>
<accession>A0A7W3IUV6</accession>
<evidence type="ECO:0000256" key="2">
    <source>
        <dbReference type="SAM" id="MobiDB-lite"/>
    </source>
</evidence>
<organism evidence="4 5">
    <name type="scientific">Microlunatus kandeliicorticis</name>
    <dbReference type="NCBI Taxonomy" id="1759536"/>
    <lineage>
        <taxon>Bacteria</taxon>
        <taxon>Bacillati</taxon>
        <taxon>Actinomycetota</taxon>
        <taxon>Actinomycetes</taxon>
        <taxon>Propionibacteriales</taxon>
        <taxon>Propionibacteriaceae</taxon>
        <taxon>Microlunatus</taxon>
    </lineage>
</organism>
<comment type="similarity">
    <text evidence="1">Belongs to the DprA/Smf family.</text>
</comment>
<feature type="domain" description="Smf/DprA SLOG" evidence="3">
    <location>
        <begin position="98"/>
        <end position="318"/>
    </location>
</feature>
<dbReference type="AlphaFoldDB" id="A0A7W3IUV6"/>
<feature type="region of interest" description="Disordered" evidence="2">
    <location>
        <begin position="326"/>
        <end position="351"/>
    </location>
</feature>
<dbReference type="PANTHER" id="PTHR43022">
    <property type="entry name" value="PROTEIN SMF"/>
    <property type="match status" value="1"/>
</dbReference>
<dbReference type="InterPro" id="IPR057666">
    <property type="entry name" value="DrpA_SLOG"/>
</dbReference>
<dbReference type="RefSeq" id="WP_182561274.1">
    <property type="nucleotide sequence ID" value="NZ_JACGWT010000005.1"/>
</dbReference>
<evidence type="ECO:0000259" key="3">
    <source>
        <dbReference type="Pfam" id="PF02481"/>
    </source>
</evidence>
<comment type="caution">
    <text evidence="4">The sequence shown here is derived from an EMBL/GenBank/DDBJ whole genome shotgun (WGS) entry which is preliminary data.</text>
</comment>
<feature type="compositionally biased region" description="Low complexity" evidence="2">
    <location>
        <begin position="1"/>
        <end position="21"/>
    </location>
</feature>
<keyword evidence="5" id="KW-1185">Reference proteome</keyword>
<feature type="region of interest" description="Disordered" evidence="2">
    <location>
        <begin position="1"/>
        <end position="30"/>
    </location>
</feature>
<proteinExistence type="inferred from homology"/>
<feature type="compositionally biased region" description="Low complexity" evidence="2">
    <location>
        <begin position="327"/>
        <end position="339"/>
    </location>
</feature>
<evidence type="ECO:0000313" key="5">
    <source>
        <dbReference type="Proteomes" id="UP000523079"/>
    </source>
</evidence>
<dbReference type="PANTHER" id="PTHR43022:SF1">
    <property type="entry name" value="PROTEIN SMF"/>
    <property type="match status" value="1"/>
</dbReference>
<gene>
    <name evidence="4" type="ORF">FHX74_003322</name>
</gene>
<evidence type="ECO:0000256" key="1">
    <source>
        <dbReference type="ARBA" id="ARBA00006525"/>
    </source>
</evidence>